<dbReference type="Pfam" id="PF00667">
    <property type="entry name" value="FAD_binding_1"/>
    <property type="match status" value="1"/>
</dbReference>
<dbReference type="PIRSF" id="PIRSF000208">
    <property type="entry name" value="P450R"/>
    <property type="match status" value="1"/>
</dbReference>
<keyword evidence="5" id="KW-0288">FMN</keyword>
<dbReference type="EMBL" id="LFMY01000021">
    <property type="protein sequence ID" value="OKL55468.1"/>
    <property type="molecule type" value="Genomic_DNA"/>
</dbReference>
<dbReference type="AlphaFoldDB" id="A0A1Q5Q6J0"/>
<evidence type="ECO:0000256" key="14">
    <source>
        <dbReference type="ARBA" id="ARBA00023098"/>
    </source>
</evidence>
<dbReference type="RefSeq" id="XP_020115589.1">
    <property type="nucleotide sequence ID" value="XM_020265254.1"/>
</dbReference>
<keyword evidence="23" id="KW-1185">Reference proteome</keyword>
<comment type="catalytic activity">
    <reaction evidence="19">
        <text>2 oxidized [cytochrome P450] + NADPH = 2 reduced [cytochrome P450] + NADP(+) + H(+)</text>
        <dbReference type="Rhea" id="RHEA:24040"/>
        <dbReference type="Rhea" id="RHEA-COMP:14627"/>
        <dbReference type="Rhea" id="RHEA-COMP:14628"/>
        <dbReference type="ChEBI" id="CHEBI:15378"/>
        <dbReference type="ChEBI" id="CHEBI:55376"/>
        <dbReference type="ChEBI" id="CHEBI:57783"/>
        <dbReference type="ChEBI" id="CHEBI:58349"/>
        <dbReference type="ChEBI" id="CHEBI:60344"/>
        <dbReference type="EC" id="1.6.2.4"/>
    </reaction>
</comment>
<dbReference type="GO" id="GO:0010181">
    <property type="term" value="F:FMN binding"/>
    <property type="evidence" value="ECO:0007669"/>
    <property type="project" value="InterPro"/>
</dbReference>
<keyword evidence="4" id="KW-0285">Flavoprotein</keyword>
<feature type="domain" description="Flavodoxin-like" evidence="20">
    <location>
        <begin position="104"/>
        <end position="249"/>
    </location>
</feature>
<dbReference type="GO" id="GO:0003958">
    <property type="term" value="F:NADPH-hemoprotein reductase activity"/>
    <property type="evidence" value="ECO:0007669"/>
    <property type="project" value="UniProtKB-EC"/>
</dbReference>
<evidence type="ECO:0000256" key="7">
    <source>
        <dbReference type="ARBA" id="ARBA00022824"/>
    </source>
</evidence>
<dbReference type="InterPro" id="IPR039261">
    <property type="entry name" value="FNR_nucleotide-bd"/>
</dbReference>
<keyword evidence="8" id="KW-0274">FAD</keyword>
<evidence type="ECO:0000256" key="16">
    <source>
        <dbReference type="ARBA" id="ARBA00023166"/>
    </source>
</evidence>
<name>A0A1Q5Q6J0_TALAT</name>
<dbReference type="InterPro" id="IPR023208">
    <property type="entry name" value="P450R"/>
</dbReference>
<dbReference type="STRING" id="1441469.A0A1Q5Q6J0"/>
<dbReference type="Pfam" id="PF00258">
    <property type="entry name" value="Flavodoxin_1"/>
    <property type="match status" value="1"/>
</dbReference>
<evidence type="ECO:0000256" key="15">
    <source>
        <dbReference type="ARBA" id="ARBA00023136"/>
    </source>
</evidence>
<gene>
    <name evidence="22" type="ORF">UA08_09324</name>
</gene>
<keyword evidence="7" id="KW-0256">Endoplasmic reticulum</keyword>
<evidence type="ECO:0000256" key="3">
    <source>
        <dbReference type="ARBA" id="ARBA00022516"/>
    </source>
</evidence>
<evidence type="ECO:0000256" key="6">
    <source>
        <dbReference type="ARBA" id="ARBA00022692"/>
    </source>
</evidence>
<keyword evidence="14" id="KW-0443">Lipid metabolism</keyword>
<dbReference type="InterPro" id="IPR017938">
    <property type="entry name" value="Riboflavin_synthase-like_b-brl"/>
</dbReference>
<keyword evidence="6" id="KW-0812">Transmembrane</keyword>
<evidence type="ECO:0000256" key="18">
    <source>
        <dbReference type="ARBA" id="ARBA00023797"/>
    </source>
</evidence>
<dbReference type="InterPro" id="IPR001433">
    <property type="entry name" value="OxRdtase_FAD/NAD-bd"/>
</dbReference>
<keyword evidence="10" id="KW-0752">Steroid biosynthesis</keyword>
<dbReference type="Pfam" id="PF00175">
    <property type="entry name" value="NAD_binding_1"/>
    <property type="match status" value="1"/>
</dbReference>
<keyword evidence="11" id="KW-1133">Transmembrane helix</keyword>
<comment type="cofactor">
    <cofactor evidence="2">
        <name>FAD</name>
        <dbReference type="ChEBI" id="CHEBI:57692"/>
    </cofactor>
</comment>
<dbReference type="Gene3D" id="3.40.50.80">
    <property type="entry name" value="Nucleotide-binding domain of ferredoxin-NADP reductase (FNR) module"/>
    <property type="match status" value="1"/>
</dbReference>
<evidence type="ECO:0000256" key="13">
    <source>
        <dbReference type="ARBA" id="ARBA00023011"/>
    </source>
</evidence>
<dbReference type="Proteomes" id="UP000214365">
    <property type="component" value="Unassembled WGS sequence"/>
</dbReference>
<evidence type="ECO:0000313" key="22">
    <source>
        <dbReference type="EMBL" id="OKL55468.1"/>
    </source>
</evidence>
<dbReference type="GO" id="GO:0016126">
    <property type="term" value="P:sterol biosynthetic process"/>
    <property type="evidence" value="ECO:0007669"/>
    <property type="project" value="UniProtKB-KW"/>
</dbReference>
<keyword evidence="9" id="KW-0521">NADP</keyword>
<evidence type="ECO:0000256" key="9">
    <source>
        <dbReference type="ARBA" id="ARBA00022857"/>
    </source>
</evidence>
<dbReference type="PROSITE" id="PS50902">
    <property type="entry name" value="FLAVODOXIN_LIKE"/>
    <property type="match status" value="1"/>
</dbReference>
<comment type="cofactor">
    <cofactor evidence="1">
        <name>FMN</name>
        <dbReference type="ChEBI" id="CHEBI:58210"/>
    </cofactor>
</comment>
<evidence type="ECO:0000256" key="5">
    <source>
        <dbReference type="ARBA" id="ARBA00022643"/>
    </source>
</evidence>
<keyword evidence="13" id="KW-0756">Sterol biosynthesis</keyword>
<dbReference type="Gene3D" id="2.40.30.10">
    <property type="entry name" value="Translation factors"/>
    <property type="match status" value="1"/>
</dbReference>
<reference evidence="22 23" key="1">
    <citation type="submission" date="2015-06" db="EMBL/GenBank/DDBJ databases">
        <title>Talaromyces atroroseus IBT 11181 draft genome.</title>
        <authorList>
            <person name="Rasmussen K.B."/>
            <person name="Rasmussen S."/>
            <person name="Petersen B."/>
            <person name="Sicheritz-Ponten T."/>
            <person name="Mortensen U.H."/>
            <person name="Thrane U."/>
        </authorList>
    </citation>
    <scope>NUCLEOTIDE SEQUENCE [LARGE SCALE GENOMIC DNA]</scope>
    <source>
        <strain evidence="22 23">IBT 11181</strain>
    </source>
</reference>
<keyword evidence="16" id="KW-1207">Sterol metabolism</keyword>
<evidence type="ECO:0000256" key="1">
    <source>
        <dbReference type="ARBA" id="ARBA00001917"/>
    </source>
</evidence>
<dbReference type="InterPro" id="IPR017927">
    <property type="entry name" value="FAD-bd_FR_type"/>
</dbReference>
<evidence type="ECO:0000259" key="21">
    <source>
        <dbReference type="PROSITE" id="PS51384"/>
    </source>
</evidence>
<keyword evidence="3" id="KW-0444">Lipid biosynthesis</keyword>
<evidence type="ECO:0000256" key="8">
    <source>
        <dbReference type="ARBA" id="ARBA00022827"/>
    </source>
</evidence>
<evidence type="ECO:0000256" key="2">
    <source>
        <dbReference type="ARBA" id="ARBA00001974"/>
    </source>
</evidence>
<dbReference type="FunFam" id="3.40.50.360:FF:000036">
    <property type="entry name" value="NADPH--cytochrome P450 reductase"/>
    <property type="match status" value="1"/>
</dbReference>
<dbReference type="PANTHER" id="PTHR19384:SF108">
    <property type="entry name" value="NADPH--CYTOCHROME P450 REDUCTASE"/>
    <property type="match status" value="1"/>
</dbReference>
<feature type="domain" description="FAD-binding FR-type" evidence="21">
    <location>
        <begin position="301"/>
        <end position="557"/>
    </location>
</feature>
<keyword evidence="12" id="KW-0560">Oxidoreductase</keyword>
<dbReference type="GO" id="GO:0050660">
    <property type="term" value="F:flavin adenine dinucleotide binding"/>
    <property type="evidence" value="ECO:0007669"/>
    <property type="project" value="TreeGrafter"/>
</dbReference>
<dbReference type="InterPro" id="IPR001094">
    <property type="entry name" value="Flavdoxin-like"/>
</dbReference>
<evidence type="ECO:0000256" key="4">
    <source>
        <dbReference type="ARBA" id="ARBA00022630"/>
    </source>
</evidence>
<dbReference type="Gene3D" id="3.40.50.360">
    <property type="match status" value="1"/>
</dbReference>
<evidence type="ECO:0000256" key="19">
    <source>
        <dbReference type="ARBA" id="ARBA00049342"/>
    </source>
</evidence>
<evidence type="ECO:0000256" key="12">
    <source>
        <dbReference type="ARBA" id="ARBA00023002"/>
    </source>
</evidence>
<evidence type="ECO:0000256" key="17">
    <source>
        <dbReference type="ARBA" id="ARBA00023221"/>
    </source>
</evidence>
<dbReference type="PROSITE" id="PS51384">
    <property type="entry name" value="FAD_FR"/>
    <property type="match status" value="1"/>
</dbReference>
<dbReference type="EC" id="1.6.2.4" evidence="18"/>
<evidence type="ECO:0000259" key="20">
    <source>
        <dbReference type="PROSITE" id="PS50902"/>
    </source>
</evidence>
<dbReference type="OrthoDB" id="1856718at2759"/>
<dbReference type="SUPFAM" id="SSF63380">
    <property type="entry name" value="Riboflavin synthase domain-like"/>
    <property type="match status" value="1"/>
</dbReference>
<dbReference type="PANTHER" id="PTHR19384">
    <property type="entry name" value="NITRIC OXIDE SYNTHASE-RELATED"/>
    <property type="match status" value="1"/>
</dbReference>
<organism evidence="22 23">
    <name type="scientific">Talaromyces atroroseus</name>
    <dbReference type="NCBI Taxonomy" id="1441469"/>
    <lineage>
        <taxon>Eukaryota</taxon>
        <taxon>Fungi</taxon>
        <taxon>Dikarya</taxon>
        <taxon>Ascomycota</taxon>
        <taxon>Pezizomycotina</taxon>
        <taxon>Eurotiomycetes</taxon>
        <taxon>Eurotiomycetidae</taxon>
        <taxon>Eurotiales</taxon>
        <taxon>Trichocomaceae</taxon>
        <taxon>Talaromyces</taxon>
        <taxon>Talaromyces sect. Trachyspermi</taxon>
    </lineage>
</organism>
<keyword evidence="15" id="KW-0472">Membrane</keyword>
<accession>A0A1Q5Q6J0</accession>
<evidence type="ECO:0000256" key="10">
    <source>
        <dbReference type="ARBA" id="ARBA00022955"/>
    </source>
</evidence>
<dbReference type="PRINTS" id="PR00369">
    <property type="entry name" value="FLAVODOXIN"/>
</dbReference>
<evidence type="ECO:0000313" key="23">
    <source>
        <dbReference type="Proteomes" id="UP000214365"/>
    </source>
</evidence>
<evidence type="ECO:0000256" key="11">
    <source>
        <dbReference type="ARBA" id="ARBA00022989"/>
    </source>
</evidence>
<dbReference type="InterPro" id="IPR008254">
    <property type="entry name" value="Flavodoxin/NO_synth"/>
</dbReference>
<proteinExistence type="predicted"/>
<dbReference type="SUPFAM" id="SSF52218">
    <property type="entry name" value="Flavoproteins"/>
    <property type="match status" value="1"/>
</dbReference>
<dbReference type="GeneID" id="31009080"/>
<dbReference type="InterPro" id="IPR029039">
    <property type="entry name" value="Flavoprotein-like_sf"/>
</dbReference>
<dbReference type="InterPro" id="IPR023173">
    <property type="entry name" value="NADPH_Cyt_P450_Rdtase_alpha"/>
</dbReference>
<dbReference type="Gene3D" id="1.20.990.10">
    <property type="entry name" value="NADPH-cytochrome p450 Reductase, Chain A, domain 3"/>
    <property type="match status" value="1"/>
</dbReference>
<protein>
    <recommendedName>
        <fullName evidence="18">NADPH--hemoprotein reductase</fullName>
        <ecNumber evidence="18">1.6.2.4</ecNumber>
    </recommendedName>
</protein>
<comment type="caution">
    <text evidence="22">The sequence shown here is derived from an EMBL/GenBank/DDBJ whole genome shotgun (WGS) entry which is preliminary data.</text>
</comment>
<sequence>MRSWACFISTISCVWMEFAYSPPWLHGRFLNLITIPNVSYDDIAVLGVVALGSIAYLLRSVTFSKSGPYEYKLYERPQELLNSKKLQPATRNIAQKLEEDEKDVVIFWGSQSGTAEGFATRLARELPRRFGIQAIAADLSDFDPDTIALIPRTKFAVFIISTYGEGDPSDNTTEFWNFLHRTSDISLARLRYFAFGLGNKNYKYYNRVIDVVTALLNKLGAHVLLPVGHADDSLGTTEEDFLEWKKDVFAALKLELDVAEKDPVYEPTFRVMEDDSLTITDLNLGEPVQREHGKKPNLVCSPIRPLPIKLGRDLSNSADRSCIHMELDLSSYPEVKYKTGDHIAIWPMNPDGEVHRLIRVLGFEQRQNTPIVLLPCVSGTKIKVPTPTTILALFQYYLEICAPVSRETVQNLAQFAPTLSAKETLSKLGKDKESYYKLLLDKHINLGRLLEYSIGGERTPWESLPLSFVIESLAAMQPRYYSISSSSIVQPRQLSLTVAVSDSYVNPGHSLERIPGLATNYMLALKHAISADPAQLKTRPADLTYPLKGPNDQLQSRRIYAHIRHSRFKLPVLTSSKIIMIAAGTGIAPFRGFLHERARFKAMGREVGSMHLFFGCRLSGEDYLYQDELKFLKESLGNNLQIVTAFSRENPDCKVYVQDRIQEHAQELCTMLMDGSTYLYICGSTKMARAVTTALGNGLLVKKNWGDSQLRLWMEGQKKRGAWQEDVWG</sequence>
<dbReference type="PRINTS" id="PR00371">
    <property type="entry name" value="FPNCR"/>
</dbReference>
<dbReference type="SUPFAM" id="SSF52343">
    <property type="entry name" value="Ferredoxin reductase-like, C-terminal NADP-linked domain"/>
    <property type="match status" value="1"/>
</dbReference>
<dbReference type="GO" id="GO:0005829">
    <property type="term" value="C:cytosol"/>
    <property type="evidence" value="ECO:0007669"/>
    <property type="project" value="TreeGrafter"/>
</dbReference>
<dbReference type="InterPro" id="IPR001709">
    <property type="entry name" value="Flavoprot_Pyr_Nucl_cyt_Rdtase"/>
</dbReference>
<dbReference type="InterPro" id="IPR003097">
    <property type="entry name" value="CysJ-like_FAD-binding"/>
</dbReference>
<keyword evidence="17" id="KW-0753">Steroid metabolism</keyword>